<dbReference type="CDD" id="cd15798">
    <property type="entry name" value="PMEI-like_3"/>
    <property type="match status" value="1"/>
</dbReference>
<dbReference type="GO" id="GO:0046910">
    <property type="term" value="F:pectinesterase inhibitor activity"/>
    <property type="evidence" value="ECO:0007669"/>
    <property type="project" value="UniProtKB-ARBA"/>
</dbReference>
<name>B7FN79_MEDTR</name>
<keyword evidence="3" id="KW-0472">Membrane</keyword>
<feature type="transmembrane region" description="Helical" evidence="3">
    <location>
        <begin position="12"/>
        <end position="37"/>
    </location>
</feature>
<dbReference type="InterPro" id="IPR006501">
    <property type="entry name" value="Pectinesterase_inhib_dom"/>
</dbReference>
<dbReference type="Gene3D" id="1.20.140.40">
    <property type="entry name" value="Invertase/pectin methylesterase inhibitor family protein"/>
    <property type="match status" value="1"/>
</dbReference>
<dbReference type="NCBIfam" id="TIGR01614">
    <property type="entry name" value="PME_inhib"/>
    <property type="match status" value="1"/>
</dbReference>
<dbReference type="InterPro" id="IPR051955">
    <property type="entry name" value="PME_Inhibitor"/>
</dbReference>
<dbReference type="SUPFAM" id="SSF101148">
    <property type="entry name" value="Plant invertase/pectin methylesterase inhibitor"/>
    <property type="match status" value="1"/>
</dbReference>
<evidence type="ECO:0000313" key="5">
    <source>
        <dbReference type="EMBL" id="ACJ86212.1"/>
    </source>
</evidence>
<dbReference type="ExpressionAtlas" id="B7FN79">
    <property type="expression patterns" value="differential"/>
</dbReference>
<keyword evidence="3" id="KW-0812">Transmembrane</keyword>
<keyword evidence="1" id="KW-0732">Signal</keyword>
<dbReference type="PANTHER" id="PTHR31080">
    <property type="entry name" value="PECTINESTERASE INHIBITOR-LIKE"/>
    <property type="match status" value="1"/>
</dbReference>
<evidence type="ECO:0000256" key="3">
    <source>
        <dbReference type="SAM" id="Phobius"/>
    </source>
</evidence>
<dbReference type="Pfam" id="PF04043">
    <property type="entry name" value="PMEI"/>
    <property type="match status" value="1"/>
</dbReference>
<feature type="domain" description="Pectinesterase inhibitor" evidence="4">
    <location>
        <begin position="44"/>
        <end position="203"/>
    </location>
</feature>
<dbReference type="InterPro" id="IPR035513">
    <property type="entry name" value="Invertase/methylesterase_inhib"/>
</dbReference>
<accession>B7FN79</accession>
<organism evidence="5">
    <name type="scientific">Medicago truncatula</name>
    <name type="common">Barrel medic</name>
    <name type="synonym">Medicago tribuloides</name>
    <dbReference type="NCBI Taxonomy" id="3880"/>
    <lineage>
        <taxon>Eukaryota</taxon>
        <taxon>Viridiplantae</taxon>
        <taxon>Streptophyta</taxon>
        <taxon>Embryophyta</taxon>
        <taxon>Tracheophyta</taxon>
        <taxon>Spermatophyta</taxon>
        <taxon>Magnoliopsida</taxon>
        <taxon>eudicotyledons</taxon>
        <taxon>Gunneridae</taxon>
        <taxon>Pentapetalae</taxon>
        <taxon>rosids</taxon>
        <taxon>fabids</taxon>
        <taxon>Fabales</taxon>
        <taxon>Fabaceae</taxon>
        <taxon>Papilionoideae</taxon>
        <taxon>50 kb inversion clade</taxon>
        <taxon>NPAAA clade</taxon>
        <taxon>Hologalegina</taxon>
        <taxon>IRL clade</taxon>
        <taxon>Trifolieae</taxon>
        <taxon>Medicago</taxon>
    </lineage>
</organism>
<dbReference type="PANTHER" id="PTHR31080:SF207">
    <property type="entry name" value="PECTINESTERASE INHIBITOR 9"/>
    <property type="match status" value="1"/>
</dbReference>
<reference evidence="5" key="1">
    <citation type="submission" date="2008-12" db="EMBL/GenBank/DDBJ databases">
        <title>Medicago truncatula full length cdna cloning project.</title>
        <authorList>
            <person name="Moskal W."/>
            <person name="Chan A."/>
            <person name="Cheung F."/>
            <person name="Xiao Y."/>
            <person name="Town C.D."/>
        </authorList>
    </citation>
    <scope>NUCLEOTIDE SEQUENCE</scope>
</reference>
<evidence type="ECO:0000256" key="2">
    <source>
        <dbReference type="ARBA" id="ARBA00038471"/>
    </source>
</evidence>
<evidence type="ECO:0000259" key="4">
    <source>
        <dbReference type="SMART" id="SM00856"/>
    </source>
</evidence>
<dbReference type="AlphaFoldDB" id="B7FN79"/>
<evidence type="ECO:0000256" key="1">
    <source>
        <dbReference type="ARBA" id="ARBA00022729"/>
    </source>
</evidence>
<dbReference type="FunFam" id="1.20.140.40:FF:000005">
    <property type="entry name" value="Pectin methylesterase inhibitor 1"/>
    <property type="match status" value="1"/>
</dbReference>
<keyword evidence="3" id="KW-1133">Transmembrane helix</keyword>
<proteinExistence type="evidence at transcript level"/>
<dbReference type="EMBL" id="BT053553">
    <property type="protein sequence ID" value="ACJ86212.1"/>
    <property type="molecule type" value="mRNA"/>
</dbReference>
<protein>
    <recommendedName>
        <fullName evidence="4">Pectinesterase inhibitor domain-containing protein</fullName>
    </recommendedName>
</protein>
<sequence length="217" mass="23793">MREDHMIQSYIDTYITILLVNMAARAGVYLLVFMSLVTAESSITPSEFIRSSCRATRYPVLCVQCLMGYLCVIGQSERQLTITALSVSISRTRSSASFVKKISKARGIKPREYRAVQDCIENMGDSLDSLSQSVRELGSIGHAVGEDFVWHMTNVQTWVSAALTDDNTCLDGFAGPSMNGIVKAAIKDRVVNVAQVTSNTLALVNRFASSHRTAETP</sequence>
<comment type="similarity">
    <text evidence="2">Belongs to the PMEI family.</text>
</comment>
<dbReference type="SMART" id="SM00856">
    <property type="entry name" value="PMEI"/>
    <property type="match status" value="1"/>
</dbReference>